<keyword evidence="4" id="KW-0808">Transferase</keyword>
<comment type="subunit">
    <text evidence="2">Monomer.</text>
</comment>
<dbReference type="GO" id="GO:0009820">
    <property type="term" value="P:alkaloid metabolic process"/>
    <property type="evidence" value="ECO:0007669"/>
    <property type="project" value="UniProtKB-KW"/>
</dbReference>
<dbReference type="PANTHER" id="PTHR31623">
    <property type="entry name" value="F21J9.9"/>
    <property type="match status" value="1"/>
</dbReference>
<name>A0AAV1CW15_OLDCO</name>
<evidence type="ECO:0000256" key="2">
    <source>
        <dbReference type="ARBA" id="ARBA00011245"/>
    </source>
</evidence>
<dbReference type="Gene3D" id="3.30.559.10">
    <property type="entry name" value="Chloramphenicol acetyltransferase-like domain"/>
    <property type="match status" value="1"/>
</dbReference>
<dbReference type="Proteomes" id="UP001161247">
    <property type="component" value="Chromosome 3"/>
</dbReference>
<gene>
    <name evidence="6" type="ORF">OLC1_LOCUS9806</name>
</gene>
<keyword evidence="7" id="KW-1185">Reference proteome</keyword>
<protein>
    <submittedName>
        <fullName evidence="6">OLC1v1036748C1</fullName>
    </submittedName>
</protein>
<accession>A0AAV1CW15</accession>
<evidence type="ECO:0000256" key="5">
    <source>
        <dbReference type="ARBA" id="ARBA00023315"/>
    </source>
</evidence>
<dbReference type="EMBL" id="OX459120">
    <property type="protein sequence ID" value="CAI9099866.1"/>
    <property type="molecule type" value="Genomic_DNA"/>
</dbReference>
<evidence type="ECO:0000256" key="3">
    <source>
        <dbReference type="ARBA" id="ARBA00022589"/>
    </source>
</evidence>
<keyword evidence="5" id="KW-0012">Acyltransferase</keyword>
<organism evidence="6 7">
    <name type="scientific">Oldenlandia corymbosa var. corymbosa</name>
    <dbReference type="NCBI Taxonomy" id="529605"/>
    <lineage>
        <taxon>Eukaryota</taxon>
        <taxon>Viridiplantae</taxon>
        <taxon>Streptophyta</taxon>
        <taxon>Embryophyta</taxon>
        <taxon>Tracheophyta</taxon>
        <taxon>Spermatophyta</taxon>
        <taxon>Magnoliopsida</taxon>
        <taxon>eudicotyledons</taxon>
        <taxon>Gunneridae</taxon>
        <taxon>Pentapetalae</taxon>
        <taxon>asterids</taxon>
        <taxon>lamiids</taxon>
        <taxon>Gentianales</taxon>
        <taxon>Rubiaceae</taxon>
        <taxon>Rubioideae</taxon>
        <taxon>Spermacoceae</taxon>
        <taxon>Hedyotis-Oldenlandia complex</taxon>
        <taxon>Oldenlandia</taxon>
    </lineage>
</organism>
<dbReference type="AlphaFoldDB" id="A0AAV1CW15"/>
<dbReference type="GO" id="GO:0016746">
    <property type="term" value="F:acyltransferase activity"/>
    <property type="evidence" value="ECO:0007669"/>
    <property type="project" value="UniProtKB-KW"/>
</dbReference>
<proteinExistence type="inferred from homology"/>
<evidence type="ECO:0000256" key="4">
    <source>
        <dbReference type="ARBA" id="ARBA00022679"/>
    </source>
</evidence>
<evidence type="ECO:0000256" key="1">
    <source>
        <dbReference type="ARBA" id="ARBA00009861"/>
    </source>
</evidence>
<sequence length="159" mass="18070">MSREFVKPSTPTPEEKRELKLSFLDQLQGLTFIPFLFFYQNEQPRAESKSETTTTTLRLKQSLSECLTKFYPLAGQLNPDDHHVSVKSKLDVSLSEAVQNPSLESFAQYLPFEPLSNDVTLLGSYPKNEIPLAVQIVNRLSQDQDQVTSEIDESECEVQ</sequence>
<evidence type="ECO:0000313" key="7">
    <source>
        <dbReference type="Proteomes" id="UP001161247"/>
    </source>
</evidence>
<keyword evidence="3" id="KW-0017">Alkaloid metabolism</keyword>
<reference evidence="6" key="1">
    <citation type="submission" date="2023-03" db="EMBL/GenBank/DDBJ databases">
        <authorList>
            <person name="Julca I."/>
        </authorList>
    </citation>
    <scope>NUCLEOTIDE SEQUENCE</scope>
</reference>
<dbReference type="PANTHER" id="PTHR31623:SF17">
    <property type="entry name" value="F21J9.9"/>
    <property type="match status" value="1"/>
</dbReference>
<dbReference type="Pfam" id="PF02458">
    <property type="entry name" value="Transferase"/>
    <property type="match status" value="1"/>
</dbReference>
<evidence type="ECO:0000313" key="6">
    <source>
        <dbReference type="EMBL" id="CAI9099866.1"/>
    </source>
</evidence>
<comment type="similarity">
    <text evidence="1">Belongs to the plant acyltransferase family.</text>
</comment>
<dbReference type="InterPro" id="IPR023213">
    <property type="entry name" value="CAT-like_dom_sf"/>
</dbReference>